<feature type="compositionally biased region" description="Basic and acidic residues" evidence="1">
    <location>
        <begin position="211"/>
        <end position="227"/>
    </location>
</feature>
<dbReference type="Proteomes" id="UP000002279">
    <property type="component" value="Chromosome X2"/>
</dbReference>
<dbReference type="InParanoid" id="F7B655"/>
<name>F7B655_ORNAN</name>
<reference evidence="2" key="3">
    <citation type="submission" date="2025-09" db="UniProtKB">
        <authorList>
            <consortium name="Ensembl"/>
        </authorList>
    </citation>
    <scope>IDENTIFICATION</scope>
    <source>
        <strain evidence="2">Glennie</strain>
    </source>
</reference>
<dbReference type="eggNOG" id="KOG4119">
    <property type="taxonomic scope" value="Eukaryota"/>
</dbReference>
<dbReference type="Bgee" id="ENSOANG00000010221">
    <property type="expression patterns" value="Expressed in testis and 8 other cell types or tissues"/>
</dbReference>
<dbReference type="PANTHER" id="PTHR21533">
    <property type="entry name" value="LEUCINE-RICH PROTEIN"/>
    <property type="match status" value="1"/>
</dbReference>
<dbReference type="STRING" id="9258.ENSOANP00000016206"/>
<evidence type="ECO:0008006" key="4">
    <source>
        <dbReference type="Google" id="ProtNLM"/>
    </source>
</evidence>
<feature type="region of interest" description="Disordered" evidence="1">
    <location>
        <begin position="190"/>
        <end position="227"/>
    </location>
</feature>
<sequence length="227" mass="25003">GVESRLQTGAWDAGATRLAERRSVPPGKSSSGNGAPSHSLPVVFRSGSAMAGVSCCVWSQLADSVSAGLGQLRQFWEDHFSRRRFSPRRPPLRRISFMSTFYLLDHRTRQAELGLSYGPPRTRLSRQTLIFLEGRWVNDGEAAHSPPLAPAGGRSPARLAKVQSLLEENNYLKLQQELLMDMLTEATARLQALEKKPSRDPDSASRAFPKNKGDGRLKGDAPADPRR</sequence>
<proteinExistence type="predicted"/>
<evidence type="ECO:0000313" key="2">
    <source>
        <dbReference type="Ensembl" id="ENSOANP00000016206.2"/>
    </source>
</evidence>
<keyword evidence="3" id="KW-1185">Reference proteome</keyword>
<dbReference type="OMA" id="HARGLWE"/>
<dbReference type="CDD" id="cd07429">
    <property type="entry name" value="Cby_like"/>
    <property type="match status" value="1"/>
</dbReference>
<dbReference type="AlphaFoldDB" id="F7B655"/>
<accession>F7B655</accession>
<dbReference type="Ensembl" id="ENSOANT00000016209.2">
    <property type="protein sequence ID" value="ENSOANP00000016206.2"/>
    <property type="gene ID" value="ENSOANG00000010221.2"/>
</dbReference>
<organism evidence="2 3">
    <name type="scientific">Ornithorhynchus anatinus</name>
    <name type="common">Duckbill platypus</name>
    <dbReference type="NCBI Taxonomy" id="9258"/>
    <lineage>
        <taxon>Eukaryota</taxon>
        <taxon>Metazoa</taxon>
        <taxon>Chordata</taxon>
        <taxon>Craniata</taxon>
        <taxon>Vertebrata</taxon>
        <taxon>Euteleostomi</taxon>
        <taxon>Mammalia</taxon>
        <taxon>Monotremata</taxon>
        <taxon>Ornithorhynchidae</taxon>
        <taxon>Ornithorhynchus</taxon>
    </lineage>
</organism>
<evidence type="ECO:0000256" key="1">
    <source>
        <dbReference type="SAM" id="MobiDB-lite"/>
    </source>
</evidence>
<dbReference type="Pfam" id="PF14645">
    <property type="entry name" value="Chibby"/>
    <property type="match status" value="1"/>
</dbReference>
<reference evidence="2 3" key="1">
    <citation type="journal article" date="2008" name="Nature">
        <title>Genome analysis of the platypus reveals unique signatures of evolution.</title>
        <authorList>
            <person name="Warren W.C."/>
            <person name="Hillier L.W."/>
            <person name="Marshall Graves J.A."/>
            <person name="Birney E."/>
            <person name="Ponting C.P."/>
            <person name="Grutzner F."/>
            <person name="Belov K."/>
            <person name="Miller W."/>
            <person name="Clarke L."/>
            <person name="Chinwalla A.T."/>
            <person name="Yang S.P."/>
            <person name="Heger A."/>
            <person name="Locke D.P."/>
            <person name="Miethke P."/>
            <person name="Waters P.D."/>
            <person name="Veyrunes F."/>
            <person name="Fulton L."/>
            <person name="Fulton B."/>
            <person name="Graves T."/>
            <person name="Wallis J."/>
            <person name="Puente X.S."/>
            <person name="Lopez-Otin C."/>
            <person name="Ordonez G.R."/>
            <person name="Eichler E.E."/>
            <person name="Chen L."/>
            <person name="Cheng Z."/>
            <person name="Deakin J.E."/>
            <person name="Alsop A."/>
            <person name="Thompson K."/>
            <person name="Kirby P."/>
            <person name="Papenfuss A.T."/>
            <person name="Wakefield M.J."/>
            <person name="Olender T."/>
            <person name="Lancet D."/>
            <person name="Huttley G.A."/>
            <person name="Smit A.F."/>
            <person name="Pask A."/>
            <person name="Temple-Smith P."/>
            <person name="Batzer M.A."/>
            <person name="Walker J.A."/>
            <person name="Konkel M.K."/>
            <person name="Harris R.S."/>
            <person name="Whittington C.M."/>
            <person name="Wong E.S."/>
            <person name="Gemmell N.J."/>
            <person name="Buschiazzo E."/>
            <person name="Vargas Jentzsch I.M."/>
            <person name="Merkel A."/>
            <person name="Schmitz J."/>
            <person name="Zemann A."/>
            <person name="Churakov G."/>
            <person name="Kriegs J.O."/>
            <person name="Brosius J."/>
            <person name="Murchison E.P."/>
            <person name="Sachidanandam R."/>
            <person name="Smith C."/>
            <person name="Hannon G.J."/>
            <person name="Tsend-Ayush E."/>
            <person name="McMillan D."/>
            <person name="Attenborough R."/>
            <person name="Rens W."/>
            <person name="Ferguson-Smith M."/>
            <person name="Lefevre C.M."/>
            <person name="Sharp J.A."/>
            <person name="Nicholas K.R."/>
            <person name="Ray D.A."/>
            <person name="Kube M."/>
            <person name="Reinhardt R."/>
            <person name="Pringle T.H."/>
            <person name="Taylor J."/>
            <person name="Jones R.C."/>
            <person name="Nixon B."/>
            <person name="Dacheux J.L."/>
            <person name="Niwa H."/>
            <person name="Sekita Y."/>
            <person name="Huang X."/>
            <person name="Stark A."/>
            <person name="Kheradpour P."/>
            <person name="Kellis M."/>
            <person name="Flicek P."/>
            <person name="Chen Y."/>
            <person name="Webber C."/>
            <person name="Hardison R."/>
            <person name="Nelson J."/>
            <person name="Hallsworth-Pepin K."/>
            <person name="Delehaunty K."/>
            <person name="Markovic C."/>
            <person name="Minx P."/>
            <person name="Feng Y."/>
            <person name="Kremitzki C."/>
            <person name="Mitreva M."/>
            <person name="Glasscock J."/>
            <person name="Wylie T."/>
            <person name="Wohldmann P."/>
            <person name="Thiru P."/>
            <person name="Nhan M.N."/>
            <person name="Pohl C.S."/>
            <person name="Smith S.M."/>
            <person name="Hou S."/>
            <person name="Nefedov M."/>
            <person name="de Jong P.J."/>
            <person name="Renfree M.B."/>
            <person name="Mardis E.R."/>
            <person name="Wilson R.K."/>
        </authorList>
    </citation>
    <scope>NUCLEOTIDE SEQUENCE [LARGE SCALE GENOMIC DNA]</scope>
    <source>
        <strain evidence="2 3">Glennie</strain>
    </source>
</reference>
<protein>
    <recommendedName>
        <fullName evidence="4">Chibby family member 3</fullName>
    </recommendedName>
</protein>
<dbReference type="PANTHER" id="PTHR21533:SF17">
    <property type="entry name" value="PROTEIN CHIBBY HOMOLOG 3"/>
    <property type="match status" value="1"/>
</dbReference>
<evidence type="ECO:0000313" key="3">
    <source>
        <dbReference type="Proteomes" id="UP000002279"/>
    </source>
</evidence>
<feature type="region of interest" description="Disordered" evidence="1">
    <location>
        <begin position="1"/>
        <end position="38"/>
    </location>
</feature>
<dbReference type="GeneTree" id="ENSGT00940000153137"/>
<reference evidence="2" key="2">
    <citation type="submission" date="2025-08" db="UniProtKB">
        <authorList>
            <consortium name="Ensembl"/>
        </authorList>
    </citation>
    <scope>IDENTIFICATION</scope>
    <source>
        <strain evidence="2">Glennie</strain>
    </source>
</reference>
<dbReference type="InterPro" id="IPR028118">
    <property type="entry name" value="Chibby_fam"/>
</dbReference>
<dbReference type="HOGENOM" id="CLU_134504_1_0_1"/>
<feature type="compositionally biased region" description="Basic and acidic residues" evidence="1">
    <location>
        <begin position="192"/>
        <end position="203"/>
    </location>
</feature>